<sequence>MMLRVLAVIVLLFSSLAQAAAPTVLQRPISLDTGSGVLYGSLLLPRTEQPPPVVLIIPGSGPTDRNGNNPDGAHTDNLRQLALVLAKNRIASVRYDKRGVAASRAATPNERNLSVERYVADVVAWSQQLNADPRFGPLILLGHSEGALIASLAAPSSGASAVISVAGTGRPIDEVFRAQLAGQLPSRYNQQVTQILDTLKAGRPATDIPRPLQDAFRPSVQPYLISLLRQDPAAAFAKIKVPALIIQGTHDIQVDVSNAERLKAAKPDAELALIQGMNHMLRIAPTAANQQRESYLNPKLPQASELGERVVDFIHRLPAA</sequence>
<evidence type="ECO:0000313" key="3">
    <source>
        <dbReference type="EMBL" id="RWU17818.1"/>
    </source>
</evidence>
<dbReference type="PANTHER" id="PTHR43265:SF1">
    <property type="entry name" value="ESTERASE ESTD"/>
    <property type="match status" value="1"/>
</dbReference>
<gene>
    <name evidence="3" type="ORF">DM813_24330</name>
</gene>
<proteinExistence type="predicted"/>
<dbReference type="EMBL" id="QJRG01000049">
    <property type="protein sequence ID" value="RWU17818.1"/>
    <property type="molecule type" value="Genomic_DNA"/>
</dbReference>
<keyword evidence="3" id="KW-0378">Hydrolase</keyword>
<feature type="chain" id="PRO_5019144957" evidence="1">
    <location>
        <begin position="20"/>
        <end position="320"/>
    </location>
</feature>
<dbReference type="OrthoDB" id="9809549at2"/>
<dbReference type="SUPFAM" id="SSF53474">
    <property type="entry name" value="alpha/beta-Hydrolases"/>
    <property type="match status" value="1"/>
</dbReference>
<organism evidence="3 4">
    <name type="scientific">Pseudomonas alkylphenolica</name>
    <dbReference type="NCBI Taxonomy" id="237609"/>
    <lineage>
        <taxon>Bacteria</taxon>
        <taxon>Pseudomonadati</taxon>
        <taxon>Pseudomonadota</taxon>
        <taxon>Gammaproteobacteria</taxon>
        <taxon>Pseudomonadales</taxon>
        <taxon>Pseudomonadaceae</taxon>
        <taxon>Pseudomonas</taxon>
    </lineage>
</organism>
<evidence type="ECO:0000259" key="2">
    <source>
        <dbReference type="Pfam" id="PF12146"/>
    </source>
</evidence>
<dbReference type="Gene3D" id="3.40.50.1820">
    <property type="entry name" value="alpha/beta hydrolase"/>
    <property type="match status" value="1"/>
</dbReference>
<feature type="domain" description="Serine aminopeptidase S33" evidence="2">
    <location>
        <begin position="73"/>
        <end position="281"/>
    </location>
</feature>
<dbReference type="STRING" id="237609.PSAKL28_14190"/>
<accession>A0A443ZG30</accession>
<protein>
    <submittedName>
        <fullName evidence="3">Alpha/beta hydrolase</fullName>
    </submittedName>
</protein>
<reference evidence="3 4" key="1">
    <citation type="submission" date="2018-06" db="EMBL/GenBank/DDBJ databases">
        <title>Bacteria isolated from soil of Wuhan.</title>
        <authorList>
            <person name="Wei X."/>
            <person name="Chunhua H."/>
        </authorList>
    </citation>
    <scope>NUCLEOTIDE SEQUENCE [LARGE SCALE GENOMIC DNA]</scope>
    <source>
        <strain evidence="4">xwS2</strain>
    </source>
</reference>
<dbReference type="GO" id="GO:0052689">
    <property type="term" value="F:carboxylic ester hydrolase activity"/>
    <property type="evidence" value="ECO:0007669"/>
    <property type="project" value="TreeGrafter"/>
</dbReference>
<keyword evidence="1" id="KW-0732">Signal</keyword>
<dbReference type="InterPro" id="IPR029058">
    <property type="entry name" value="AB_hydrolase_fold"/>
</dbReference>
<feature type="signal peptide" evidence="1">
    <location>
        <begin position="1"/>
        <end position="19"/>
    </location>
</feature>
<evidence type="ECO:0000256" key="1">
    <source>
        <dbReference type="SAM" id="SignalP"/>
    </source>
</evidence>
<dbReference type="InterPro" id="IPR022742">
    <property type="entry name" value="Hydrolase_4"/>
</dbReference>
<dbReference type="PANTHER" id="PTHR43265">
    <property type="entry name" value="ESTERASE ESTD"/>
    <property type="match status" value="1"/>
</dbReference>
<dbReference type="Pfam" id="PF12146">
    <property type="entry name" value="Hydrolase_4"/>
    <property type="match status" value="1"/>
</dbReference>
<comment type="caution">
    <text evidence="3">The sequence shown here is derived from an EMBL/GenBank/DDBJ whole genome shotgun (WGS) entry which is preliminary data.</text>
</comment>
<dbReference type="AlphaFoldDB" id="A0A443ZG30"/>
<name>A0A443ZG30_9PSED</name>
<dbReference type="RefSeq" id="WP_128325939.1">
    <property type="nucleotide sequence ID" value="NZ_QJRG01000049.1"/>
</dbReference>
<dbReference type="InterPro" id="IPR053145">
    <property type="entry name" value="AB_hydrolase_Est10"/>
</dbReference>
<evidence type="ECO:0000313" key="4">
    <source>
        <dbReference type="Proteomes" id="UP000288983"/>
    </source>
</evidence>
<dbReference type="Proteomes" id="UP000288983">
    <property type="component" value="Unassembled WGS sequence"/>
</dbReference>